<protein>
    <submittedName>
        <fullName evidence="1">Uncharacterized protein</fullName>
    </submittedName>
</protein>
<sequence>MELVQRANRIVLLIGICVFALALVEQARASDVVDSLQFGNAASEQSHKLDARQSETADGALGQTARRILPRSTDHWRGGRVTFRLRVDPEELNYFTAKFWGSDYEKNEKPTRLFLFVEGKQVGQRHLGQIDPLDIRELHPRFSGRFFYKTLPLPLALTQGKTTVEVGIELHGRIWGYGDTFERYQHNLDAPSRDIYQCYSHTDPCFQPDGNEVQGTAPELKVRREPGEEVIKEVRKRINQAIKKSMRSDRIPDLQTIRFLSNACFEKWTDAYHNKEVLERIVKGIDHQYLAFRKDPTIFEKEWVGAGEAAEAIRILAKPLRFYVDKPVEGTETSRREAWTEMFVASRDWHVQHRRAYTNQTMIVDLNIYRCNRAVRYLSPRMDWPERKAVGLLHEAVGIKPWAGNWDQRGRPSFPKGKRYMQLTDEGLTRELGYVGAYGEIVGDFVRNMYESTRPTLDAEGDPEIKEQLVKIVRARAAFRYPSLDDDGNRAMRLEATVGWRDWKYPGNVMYGQMPTVSGGPVDIAASTEDPILTGYAQQMLTDNQFFAGWKYIAGLRNTETLDTTLRLPRVYEWIKNQPPMKHRLPMSQGQPNYVFADPGVGVVAIKNNDDILYVSLYWRARYAVNNLSRVHYLTPTIERDATVFTEARFNASGDFYEIPDWTNMGFNKKHEDEYKKEGLNLATAGMRLPIAKVPASQKDFKPGKENIYAGKADLYLLHYGPYYIAMNCSRSRSFSFDVPDRFLDSKNLVTKERVTRSKLKIRGKETIVLFQKP</sequence>
<evidence type="ECO:0000313" key="2">
    <source>
        <dbReference type="Proteomes" id="UP000322214"/>
    </source>
</evidence>
<dbReference type="EMBL" id="CP042912">
    <property type="protein sequence ID" value="QEG24878.1"/>
    <property type="molecule type" value="Genomic_DNA"/>
</dbReference>
<accession>A0A5B9PEN9</accession>
<proteinExistence type="predicted"/>
<reference evidence="1 2" key="1">
    <citation type="submission" date="2019-08" db="EMBL/GenBank/DDBJ databases">
        <title>Deep-cultivation of Planctomycetes and their phenomic and genomic characterization uncovers novel biology.</title>
        <authorList>
            <person name="Wiegand S."/>
            <person name="Jogler M."/>
            <person name="Boedeker C."/>
            <person name="Pinto D."/>
            <person name="Vollmers J."/>
            <person name="Rivas-Marin E."/>
            <person name="Kohn T."/>
            <person name="Peeters S.H."/>
            <person name="Heuer A."/>
            <person name="Rast P."/>
            <person name="Oberbeckmann S."/>
            <person name="Bunk B."/>
            <person name="Jeske O."/>
            <person name="Meyerdierks A."/>
            <person name="Storesund J.E."/>
            <person name="Kallscheuer N."/>
            <person name="Luecker S."/>
            <person name="Lage O.M."/>
            <person name="Pohl T."/>
            <person name="Merkel B.J."/>
            <person name="Hornburger P."/>
            <person name="Mueller R.-W."/>
            <person name="Bruemmer F."/>
            <person name="Labrenz M."/>
            <person name="Spormann A.M."/>
            <person name="Op den Camp H."/>
            <person name="Overmann J."/>
            <person name="Amann R."/>
            <person name="Jetten M.S.M."/>
            <person name="Mascher T."/>
            <person name="Medema M.H."/>
            <person name="Devos D.P."/>
            <person name="Kaster A.-K."/>
            <person name="Ovreas L."/>
            <person name="Rohde M."/>
            <person name="Galperin M.Y."/>
            <person name="Jogler C."/>
        </authorList>
    </citation>
    <scope>NUCLEOTIDE SEQUENCE [LARGE SCALE GENOMIC DNA]</scope>
    <source>
        <strain evidence="1 2">FC18</strain>
    </source>
</reference>
<dbReference type="Proteomes" id="UP000322214">
    <property type="component" value="Chromosome"/>
</dbReference>
<gene>
    <name evidence="1" type="ORF">MFFC18_48010</name>
</gene>
<dbReference type="RefSeq" id="WP_075084468.1">
    <property type="nucleotide sequence ID" value="NZ_CP042912.1"/>
</dbReference>
<name>A0A5B9PEN9_9BACT</name>
<dbReference type="KEGG" id="mff:MFFC18_48010"/>
<evidence type="ECO:0000313" key="1">
    <source>
        <dbReference type="EMBL" id="QEG24878.1"/>
    </source>
</evidence>
<keyword evidence="2" id="KW-1185">Reference proteome</keyword>
<dbReference type="AlphaFoldDB" id="A0A5B9PEN9"/>
<organism evidence="1 2">
    <name type="scientific">Mariniblastus fucicola</name>
    <dbReference type="NCBI Taxonomy" id="980251"/>
    <lineage>
        <taxon>Bacteria</taxon>
        <taxon>Pseudomonadati</taxon>
        <taxon>Planctomycetota</taxon>
        <taxon>Planctomycetia</taxon>
        <taxon>Pirellulales</taxon>
        <taxon>Pirellulaceae</taxon>
        <taxon>Mariniblastus</taxon>
    </lineage>
</organism>
<dbReference type="OrthoDB" id="1489161at2"/>
<dbReference type="STRING" id="980251.GCA_001642875_01676"/>